<evidence type="ECO:0000256" key="1">
    <source>
        <dbReference type="ARBA" id="ARBA00004141"/>
    </source>
</evidence>
<comment type="caution">
    <text evidence="8">The sequence shown here is derived from an EMBL/GenBank/DDBJ whole genome shotgun (WGS) entry which is preliminary data.</text>
</comment>
<evidence type="ECO:0000256" key="5">
    <source>
        <dbReference type="ARBA" id="ARBA00023136"/>
    </source>
</evidence>
<feature type="transmembrane region" description="Helical" evidence="6">
    <location>
        <begin position="114"/>
        <end position="134"/>
    </location>
</feature>
<feature type="domain" description="Major facilitator superfamily (MFS) profile" evidence="7">
    <location>
        <begin position="49"/>
        <end position="454"/>
    </location>
</feature>
<accession>A0ABN1HZ24</accession>
<dbReference type="InterPro" id="IPR044770">
    <property type="entry name" value="MFS_spinster-like"/>
</dbReference>
<gene>
    <name evidence="8" type="ORF">GCM10009102_28660</name>
</gene>
<feature type="transmembrane region" description="Helical" evidence="6">
    <location>
        <begin position="357"/>
        <end position="379"/>
    </location>
</feature>
<name>A0ABN1HZ24_9SPHN</name>
<keyword evidence="3 6" id="KW-0812">Transmembrane</keyword>
<feature type="transmembrane region" description="Helical" evidence="6">
    <location>
        <begin position="332"/>
        <end position="351"/>
    </location>
</feature>
<dbReference type="InterPro" id="IPR011701">
    <property type="entry name" value="MFS"/>
</dbReference>
<keyword evidence="2" id="KW-0813">Transport</keyword>
<evidence type="ECO:0000256" key="4">
    <source>
        <dbReference type="ARBA" id="ARBA00022989"/>
    </source>
</evidence>
<dbReference type="EMBL" id="BAAAES010000010">
    <property type="protein sequence ID" value="GAA0674798.1"/>
    <property type="molecule type" value="Genomic_DNA"/>
</dbReference>
<keyword evidence="4 6" id="KW-1133">Transmembrane helix</keyword>
<feature type="transmembrane region" description="Helical" evidence="6">
    <location>
        <begin position="263"/>
        <end position="287"/>
    </location>
</feature>
<feature type="transmembrane region" description="Helical" evidence="6">
    <location>
        <begin position="206"/>
        <end position="224"/>
    </location>
</feature>
<feature type="transmembrane region" description="Helical" evidence="6">
    <location>
        <begin position="83"/>
        <end position="108"/>
    </location>
</feature>
<dbReference type="InterPro" id="IPR036259">
    <property type="entry name" value="MFS_trans_sf"/>
</dbReference>
<evidence type="ECO:0000313" key="9">
    <source>
        <dbReference type="Proteomes" id="UP001500238"/>
    </source>
</evidence>
<reference evidence="8 9" key="1">
    <citation type="journal article" date="2019" name="Int. J. Syst. Evol. Microbiol.">
        <title>The Global Catalogue of Microorganisms (GCM) 10K type strain sequencing project: providing services to taxonomists for standard genome sequencing and annotation.</title>
        <authorList>
            <consortium name="The Broad Institute Genomics Platform"/>
            <consortium name="The Broad Institute Genome Sequencing Center for Infectious Disease"/>
            <person name="Wu L."/>
            <person name="Ma J."/>
        </authorList>
    </citation>
    <scope>NUCLEOTIDE SEQUENCE [LARGE SCALE GENOMIC DNA]</scope>
    <source>
        <strain evidence="8 9">JCM 14603</strain>
    </source>
</reference>
<evidence type="ECO:0000259" key="7">
    <source>
        <dbReference type="PROSITE" id="PS50850"/>
    </source>
</evidence>
<dbReference type="PANTHER" id="PTHR23505:SF79">
    <property type="entry name" value="PROTEIN SPINSTER"/>
    <property type="match status" value="1"/>
</dbReference>
<evidence type="ECO:0000256" key="2">
    <source>
        <dbReference type="ARBA" id="ARBA00022448"/>
    </source>
</evidence>
<organism evidence="8 9">
    <name type="scientific">Sphingomonas insulae</name>
    <dbReference type="NCBI Taxonomy" id="424800"/>
    <lineage>
        <taxon>Bacteria</taxon>
        <taxon>Pseudomonadati</taxon>
        <taxon>Pseudomonadota</taxon>
        <taxon>Alphaproteobacteria</taxon>
        <taxon>Sphingomonadales</taxon>
        <taxon>Sphingomonadaceae</taxon>
        <taxon>Sphingomonas</taxon>
    </lineage>
</organism>
<dbReference type="CDD" id="cd17328">
    <property type="entry name" value="MFS_spinster_like"/>
    <property type="match status" value="1"/>
</dbReference>
<keyword evidence="9" id="KW-1185">Reference proteome</keyword>
<dbReference type="Proteomes" id="UP001500238">
    <property type="component" value="Unassembled WGS sequence"/>
</dbReference>
<evidence type="ECO:0000256" key="6">
    <source>
        <dbReference type="SAM" id="Phobius"/>
    </source>
</evidence>
<feature type="transmembrane region" description="Helical" evidence="6">
    <location>
        <begin position="43"/>
        <end position="62"/>
    </location>
</feature>
<evidence type="ECO:0000313" key="8">
    <source>
        <dbReference type="EMBL" id="GAA0674798.1"/>
    </source>
</evidence>
<protein>
    <submittedName>
        <fullName evidence="8">MFS transporter</fullName>
    </submittedName>
</protein>
<dbReference type="SUPFAM" id="SSF103473">
    <property type="entry name" value="MFS general substrate transporter"/>
    <property type="match status" value="1"/>
</dbReference>
<dbReference type="InterPro" id="IPR020846">
    <property type="entry name" value="MFS_dom"/>
</dbReference>
<feature type="transmembrane region" description="Helical" evidence="6">
    <location>
        <begin position="180"/>
        <end position="200"/>
    </location>
</feature>
<evidence type="ECO:0000256" key="3">
    <source>
        <dbReference type="ARBA" id="ARBA00022692"/>
    </source>
</evidence>
<feature type="transmembrane region" description="Helical" evidence="6">
    <location>
        <begin position="299"/>
        <end position="320"/>
    </location>
</feature>
<feature type="transmembrane region" description="Helical" evidence="6">
    <location>
        <begin position="432"/>
        <end position="450"/>
    </location>
</feature>
<dbReference type="PANTHER" id="PTHR23505">
    <property type="entry name" value="SPINSTER"/>
    <property type="match status" value="1"/>
</dbReference>
<sequence>MTGPTDSLILFSQTTTQWERLMTVLNGVAAPELRTQAYAARRVRRPGIVLAMLTFVYVLNFLDRQLLGILAKPIQDSLHITDGQLGLIGGLYFAMFYCFIAIPVSWLADRTSRVGVLTLACAIWSAATIACGMARTYPQLVLARMVVGFGEAGGVPPSYALITDTFAPGRRGVAFGIYNLGPPIGAALGIALGATIASVFDWRDAFVAIGIVGIVAAIALPFVVPEPARGGADAVEAGSTGTYDKAPFWATLRIFFANPVMTLAAFGSGATQFVTYGLGNFAVLFLIREKGMTLPAIAIWYALAIVVGMGGGMVASGRIIDRFSQESRRVFAIAPAVSLAIAMPFYLAFVWAPSWPLALALLTVVMFFNYFYLSCSVTLVQEEAAPNQRVLAGALLLLVMNFIGLGLGPTWVGAASDHFAAHGATNPLQLSLYTLTPFYALAIGLFLWLARTLHRQETVR</sequence>
<comment type="subcellular location">
    <subcellularLocation>
        <location evidence="1">Membrane</location>
        <topology evidence="1">Multi-pass membrane protein</topology>
    </subcellularLocation>
</comment>
<feature type="transmembrane region" description="Helical" evidence="6">
    <location>
        <begin position="391"/>
        <end position="412"/>
    </location>
</feature>
<proteinExistence type="predicted"/>
<dbReference type="Gene3D" id="1.20.1250.20">
    <property type="entry name" value="MFS general substrate transporter like domains"/>
    <property type="match status" value="2"/>
</dbReference>
<dbReference type="Pfam" id="PF07690">
    <property type="entry name" value="MFS_1"/>
    <property type="match status" value="1"/>
</dbReference>
<dbReference type="PROSITE" id="PS50850">
    <property type="entry name" value="MFS"/>
    <property type="match status" value="1"/>
</dbReference>
<keyword evidence="5 6" id="KW-0472">Membrane</keyword>